<dbReference type="SUPFAM" id="SSF47781">
    <property type="entry name" value="RuvA domain 2-like"/>
    <property type="match status" value="1"/>
</dbReference>
<proteinExistence type="predicted"/>
<organism evidence="3 4">
    <name type="scientific">Robertmurraya kyonggiensis</name>
    <dbReference type="NCBI Taxonomy" id="1037680"/>
    <lineage>
        <taxon>Bacteria</taxon>
        <taxon>Bacillati</taxon>
        <taxon>Bacillota</taxon>
        <taxon>Bacilli</taxon>
        <taxon>Bacillales</taxon>
        <taxon>Bacillaceae</taxon>
        <taxon>Robertmurraya</taxon>
    </lineage>
</organism>
<reference evidence="3 4" key="1">
    <citation type="journal article" date="2011" name="J. Microbiol.">
        <title>Bacillus kyonggiensis sp. nov., isolated from soil of a lettuce field.</title>
        <authorList>
            <person name="Dong K."/>
            <person name="Lee S."/>
        </authorList>
    </citation>
    <scope>NUCLEOTIDE SEQUENCE [LARGE SCALE GENOMIC DNA]</scope>
    <source>
        <strain evidence="3 4">NB22</strain>
    </source>
</reference>
<dbReference type="EMBL" id="SWBM01000001">
    <property type="protein sequence ID" value="TKC19982.1"/>
    <property type="molecule type" value="Genomic_DNA"/>
</dbReference>
<keyword evidence="4" id="KW-1185">Reference proteome</keyword>
<evidence type="ECO:0000256" key="1">
    <source>
        <dbReference type="SAM" id="Phobius"/>
    </source>
</evidence>
<comment type="caution">
    <text evidence="3">The sequence shown here is derived from an EMBL/GenBank/DDBJ whole genome shotgun (WGS) entry which is preliminary data.</text>
</comment>
<dbReference type="SMART" id="SM00278">
    <property type="entry name" value="HhH1"/>
    <property type="match status" value="2"/>
</dbReference>
<dbReference type="PANTHER" id="PTHR21180:SF32">
    <property type="entry name" value="ENDONUCLEASE_EXONUCLEASE_PHOSPHATASE FAMILY DOMAIN-CONTAINING PROTEIN 1"/>
    <property type="match status" value="1"/>
</dbReference>
<dbReference type="InterPro" id="IPR003583">
    <property type="entry name" value="Hlx-hairpin-Hlx_DNA-bd_motif"/>
</dbReference>
<keyword evidence="1" id="KW-0812">Transmembrane</keyword>
<dbReference type="PANTHER" id="PTHR21180">
    <property type="entry name" value="ENDONUCLEASE/EXONUCLEASE/PHOSPHATASE FAMILY DOMAIN-CONTAINING PROTEIN 1"/>
    <property type="match status" value="1"/>
</dbReference>
<dbReference type="RefSeq" id="WP_136830875.1">
    <property type="nucleotide sequence ID" value="NZ_SWBM01000001.1"/>
</dbReference>
<dbReference type="OrthoDB" id="9790239at2"/>
<dbReference type="Gene3D" id="1.10.150.310">
    <property type="entry name" value="Tex RuvX-like domain-like"/>
    <property type="match status" value="1"/>
</dbReference>
<evidence type="ECO:0000259" key="2">
    <source>
        <dbReference type="SMART" id="SM00278"/>
    </source>
</evidence>
<keyword evidence="1" id="KW-1133">Transmembrane helix</keyword>
<dbReference type="AlphaFoldDB" id="A0A4U1DBM4"/>
<feature type="domain" description="Helix-hairpin-helix DNA-binding motif class 1" evidence="2">
    <location>
        <begin position="155"/>
        <end position="174"/>
    </location>
</feature>
<dbReference type="GO" id="GO:0006281">
    <property type="term" value="P:DNA repair"/>
    <property type="evidence" value="ECO:0007669"/>
    <property type="project" value="InterPro"/>
</dbReference>
<accession>A0A4U1DBM4</accession>
<sequence>MFEWVKNHKQFVIIAALMFILLSYYLVSSFLKPLEEEENGNWEPSATESESIVEEEGIQIPEIVEQELLVDVKGAVQTPGVYKATTGDRVIDVIERAGGITESANEEAVNLAMRVTDEMVIYVPLIGEETESMTTAVSAGGGESDKININKATATELETLPGVGPAKSAAIIEYRETNGPFQTIEDIMSISGFGEKTFEKLKESISVK</sequence>
<dbReference type="GO" id="GO:0003677">
    <property type="term" value="F:DNA binding"/>
    <property type="evidence" value="ECO:0007669"/>
    <property type="project" value="InterPro"/>
</dbReference>
<dbReference type="Pfam" id="PF12836">
    <property type="entry name" value="HHH_3"/>
    <property type="match status" value="1"/>
</dbReference>
<dbReference type="GO" id="GO:0015628">
    <property type="term" value="P:protein secretion by the type II secretion system"/>
    <property type="evidence" value="ECO:0007669"/>
    <property type="project" value="TreeGrafter"/>
</dbReference>
<gene>
    <name evidence="3" type="ORF">FA727_10740</name>
</gene>
<dbReference type="InterPro" id="IPR010994">
    <property type="entry name" value="RuvA_2-like"/>
</dbReference>
<dbReference type="Proteomes" id="UP000307756">
    <property type="component" value="Unassembled WGS sequence"/>
</dbReference>
<dbReference type="GO" id="GO:0015627">
    <property type="term" value="C:type II protein secretion system complex"/>
    <property type="evidence" value="ECO:0007669"/>
    <property type="project" value="TreeGrafter"/>
</dbReference>
<feature type="domain" description="Helix-hairpin-helix DNA-binding motif class 1" evidence="2">
    <location>
        <begin position="185"/>
        <end position="204"/>
    </location>
</feature>
<keyword evidence="1" id="KW-0472">Membrane</keyword>
<name>A0A4U1DBM4_9BACI</name>
<protein>
    <recommendedName>
        <fullName evidence="2">Helix-hairpin-helix DNA-binding motif class 1 domain-containing protein</fullName>
    </recommendedName>
</protein>
<dbReference type="Pfam" id="PF10531">
    <property type="entry name" value="SLBB"/>
    <property type="match status" value="1"/>
</dbReference>
<dbReference type="Gene3D" id="3.10.560.10">
    <property type="entry name" value="Outer membrane lipoprotein wza domain like"/>
    <property type="match status" value="1"/>
</dbReference>
<dbReference type="InterPro" id="IPR004509">
    <property type="entry name" value="Competence_ComEA_HhH"/>
</dbReference>
<evidence type="ECO:0000313" key="4">
    <source>
        <dbReference type="Proteomes" id="UP000307756"/>
    </source>
</evidence>
<evidence type="ECO:0000313" key="3">
    <source>
        <dbReference type="EMBL" id="TKC19982.1"/>
    </source>
</evidence>
<dbReference type="InterPro" id="IPR019554">
    <property type="entry name" value="Soluble_ligand-bd"/>
</dbReference>
<dbReference type="NCBIfam" id="TIGR00426">
    <property type="entry name" value="competence protein ComEA helix-hairpin-helix repeat region"/>
    <property type="match status" value="1"/>
</dbReference>
<dbReference type="InterPro" id="IPR051675">
    <property type="entry name" value="Endo/Exo/Phosphatase_dom_1"/>
</dbReference>
<feature type="transmembrane region" description="Helical" evidence="1">
    <location>
        <begin position="12"/>
        <end position="31"/>
    </location>
</feature>